<dbReference type="Pfam" id="PF02424">
    <property type="entry name" value="ApbE"/>
    <property type="match status" value="1"/>
</dbReference>
<keyword evidence="3 10" id="KW-0285">Flavoprotein</keyword>
<evidence type="ECO:0000256" key="3">
    <source>
        <dbReference type="ARBA" id="ARBA00022630"/>
    </source>
</evidence>
<evidence type="ECO:0000313" key="14">
    <source>
        <dbReference type="Proteomes" id="UP000598271"/>
    </source>
</evidence>
<feature type="binding site" evidence="11">
    <location>
        <position position="285"/>
    </location>
    <ligand>
        <name>Mg(2+)</name>
        <dbReference type="ChEBI" id="CHEBI:18420"/>
    </ligand>
</feature>
<evidence type="ECO:0000256" key="4">
    <source>
        <dbReference type="ARBA" id="ARBA00022679"/>
    </source>
</evidence>
<feature type="binding site" evidence="11">
    <location>
        <position position="281"/>
    </location>
    <ligand>
        <name>Mg(2+)</name>
        <dbReference type="ChEBI" id="CHEBI:18420"/>
    </ligand>
</feature>
<comment type="cofactor">
    <cofactor evidence="11">
        <name>Mg(2+)</name>
        <dbReference type="ChEBI" id="CHEBI:18420"/>
    </cofactor>
    <cofactor evidence="11">
        <name>Mn(2+)</name>
        <dbReference type="ChEBI" id="CHEBI:29035"/>
    </cofactor>
    <text evidence="11">Magnesium. Can also use manganese.</text>
</comment>
<dbReference type="PANTHER" id="PTHR30040">
    <property type="entry name" value="THIAMINE BIOSYNTHESIS LIPOPROTEIN APBE"/>
    <property type="match status" value="1"/>
</dbReference>
<keyword evidence="4 10" id="KW-0808">Transferase</keyword>
<evidence type="ECO:0000256" key="12">
    <source>
        <dbReference type="RuleBase" id="RU363002"/>
    </source>
</evidence>
<name>A0A8J3D3U8_9BACT</name>
<dbReference type="SUPFAM" id="SSF143631">
    <property type="entry name" value="ApbE-like"/>
    <property type="match status" value="1"/>
</dbReference>
<dbReference type="PANTHER" id="PTHR30040:SF2">
    <property type="entry name" value="FAD:PROTEIN FMN TRANSFERASE"/>
    <property type="match status" value="1"/>
</dbReference>
<keyword evidence="12" id="KW-0997">Cell inner membrane</keyword>
<dbReference type="EMBL" id="BMXF01000002">
    <property type="protein sequence ID" value="GHB70337.1"/>
    <property type="molecule type" value="Genomic_DNA"/>
</dbReference>
<keyword evidence="6 10" id="KW-0274">FAD</keyword>
<dbReference type="GO" id="GO:0016740">
    <property type="term" value="F:transferase activity"/>
    <property type="evidence" value="ECO:0007669"/>
    <property type="project" value="UniProtKB-UniRule"/>
</dbReference>
<evidence type="ECO:0000256" key="8">
    <source>
        <dbReference type="ARBA" id="ARBA00031306"/>
    </source>
</evidence>
<evidence type="ECO:0000256" key="11">
    <source>
        <dbReference type="PIRSR" id="PIRSR006268-2"/>
    </source>
</evidence>
<reference evidence="13 14" key="1">
    <citation type="journal article" date="2014" name="Int. J. Syst. Evol. Microbiol.">
        <title>Complete genome sequence of Corynebacterium casei LMG S-19264T (=DSM 44701T), isolated from a smear-ripened cheese.</title>
        <authorList>
            <consortium name="US DOE Joint Genome Institute (JGI-PGF)"/>
            <person name="Walter F."/>
            <person name="Albersmeier A."/>
            <person name="Kalinowski J."/>
            <person name="Ruckert C."/>
        </authorList>
    </citation>
    <scope>NUCLEOTIDE SEQUENCE [LARGE SCALE GENOMIC DNA]</scope>
    <source>
        <strain evidence="13 14">KCTC 12866</strain>
    </source>
</reference>
<dbReference type="GO" id="GO:0046872">
    <property type="term" value="F:metal ion binding"/>
    <property type="evidence" value="ECO:0007669"/>
    <property type="project" value="UniProtKB-UniRule"/>
</dbReference>
<evidence type="ECO:0000256" key="7">
    <source>
        <dbReference type="ARBA" id="ARBA00022842"/>
    </source>
</evidence>
<sequence>MMRHLSFVVLVLFLASCQSPRPSYTQLEGNAQGTTFRIVYADSLSRDFSVSVDSIFHVIDRSMSLWDSTSVISLINANRSGIRADTHFTNVFRRAWEVSGQTDGNFDCTVGPLVKAWGFSYKKKGPPPNDAQVDSLLRLAGYRRVSLEGRVVNKPPETEIDFNAIAQGYTVDVLAEFLHSKSIHNYLIEVGGEVRTMGRNERGKTWRIGIDKPMENVEAGRPLQAVVSLKNKSLATSGSYRKFVERGGQRFSHAIDPRTGFPITHNLLSISVVADDCMTADAYATAFLVMGLEKAIPLAKEKGLEIYGISAGKDNTFEVYQSAGFGAEAVE</sequence>
<keyword evidence="14" id="KW-1185">Reference proteome</keyword>
<keyword evidence="12" id="KW-1003">Cell membrane</keyword>
<comment type="caution">
    <text evidence="13">The sequence shown here is derived from an EMBL/GenBank/DDBJ whole genome shotgun (WGS) entry which is preliminary data.</text>
</comment>
<comment type="similarity">
    <text evidence="10 12">Belongs to the ApbE family.</text>
</comment>
<evidence type="ECO:0000256" key="2">
    <source>
        <dbReference type="ARBA" id="ARBA00016337"/>
    </source>
</evidence>
<comment type="catalytic activity">
    <reaction evidence="9 10 12">
        <text>L-threonyl-[protein] + FAD = FMN-L-threonyl-[protein] + AMP + H(+)</text>
        <dbReference type="Rhea" id="RHEA:36847"/>
        <dbReference type="Rhea" id="RHEA-COMP:11060"/>
        <dbReference type="Rhea" id="RHEA-COMP:11061"/>
        <dbReference type="ChEBI" id="CHEBI:15378"/>
        <dbReference type="ChEBI" id="CHEBI:30013"/>
        <dbReference type="ChEBI" id="CHEBI:57692"/>
        <dbReference type="ChEBI" id="CHEBI:74257"/>
        <dbReference type="ChEBI" id="CHEBI:456215"/>
        <dbReference type="EC" id="2.7.1.180"/>
    </reaction>
</comment>
<comment type="subcellular location">
    <subcellularLocation>
        <location evidence="12">Cell inner membrane</location>
        <topology evidence="12">Lipid-anchor</topology>
        <orientation evidence="12">Periplasmic side</orientation>
    </subcellularLocation>
</comment>
<proteinExistence type="inferred from homology"/>
<organism evidence="13 14">
    <name type="scientific">Persicitalea jodogahamensis</name>
    <dbReference type="NCBI Taxonomy" id="402147"/>
    <lineage>
        <taxon>Bacteria</taxon>
        <taxon>Pseudomonadati</taxon>
        <taxon>Bacteroidota</taxon>
        <taxon>Cytophagia</taxon>
        <taxon>Cytophagales</taxon>
        <taxon>Spirosomataceae</taxon>
        <taxon>Persicitalea</taxon>
    </lineage>
</organism>
<keyword evidence="12" id="KW-0449">Lipoprotein</keyword>
<evidence type="ECO:0000256" key="9">
    <source>
        <dbReference type="ARBA" id="ARBA00048540"/>
    </source>
</evidence>
<evidence type="ECO:0000256" key="10">
    <source>
        <dbReference type="PIRNR" id="PIRNR006268"/>
    </source>
</evidence>
<keyword evidence="5 10" id="KW-0479">Metal-binding</keyword>
<dbReference type="InterPro" id="IPR024932">
    <property type="entry name" value="ApbE"/>
</dbReference>
<protein>
    <recommendedName>
        <fullName evidence="2 10">FAD:protein FMN transferase</fullName>
        <ecNumber evidence="1 10">2.7.1.180</ecNumber>
    </recommendedName>
    <alternativeName>
        <fullName evidence="8 10">Flavin transferase</fullName>
    </alternativeName>
</protein>
<feature type="binding site" evidence="11">
    <location>
        <position position="164"/>
    </location>
    <ligand>
        <name>Mg(2+)</name>
        <dbReference type="ChEBI" id="CHEBI:18420"/>
    </ligand>
</feature>
<dbReference type="RefSeq" id="WP_189564764.1">
    <property type="nucleotide sequence ID" value="NZ_BMXF01000002.1"/>
</dbReference>
<evidence type="ECO:0000256" key="5">
    <source>
        <dbReference type="ARBA" id="ARBA00022723"/>
    </source>
</evidence>
<evidence type="ECO:0000313" key="13">
    <source>
        <dbReference type="EMBL" id="GHB70337.1"/>
    </source>
</evidence>
<dbReference type="PIRSF" id="PIRSF006268">
    <property type="entry name" value="ApbE"/>
    <property type="match status" value="1"/>
</dbReference>
<gene>
    <name evidence="13" type="ORF">GCM10007390_24970</name>
</gene>
<dbReference type="InterPro" id="IPR003374">
    <property type="entry name" value="ApbE-like_sf"/>
</dbReference>
<dbReference type="EC" id="2.7.1.180" evidence="1 10"/>
<evidence type="ECO:0000256" key="6">
    <source>
        <dbReference type="ARBA" id="ARBA00022827"/>
    </source>
</evidence>
<evidence type="ECO:0000256" key="1">
    <source>
        <dbReference type="ARBA" id="ARBA00011955"/>
    </source>
</evidence>
<dbReference type="AlphaFoldDB" id="A0A8J3D3U8"/>
<comment type="function">
    <text evidence="12">Flavin transferase that catalyzes the transfer of the FMN moiety of FAD and its covalent binding to the hydroxyl group of a threonine residue in a target flavoprotein.</text>
</comment>
<accession>A0A8J3D3U8</accession>
<dbReference type="Proteomes" id="UP000598271">
    <property type="component" value="Unassembled WGS sequence"/>
</dbReference>
<keyword evidence="12" id="KW-0472">Membrane</keyword>
<keyword evidence="7 10" id="KW-0460">Magnesium</keyword>
<dbReference type="PROSITE" id="PS51257">
    <property type="entry name" value="PROKAR_LIPOPROTEIN"/>
    <property type="match status" value="1"/>
</dbReference>
<dbReference type="GO" id="GO:0005886">
    <property type="term" value="C:plasma membrane"/>
    <property type="evidence" value="ECO:0007669"/>
    <property type="project" value="UniProtKB-SubCell"/>
</dbReference>
<dbReference type="Gene3D" id="3.10.520.10">
    <property type="entry name" value="ApbE-like domains"/>
    <property type="match status" value="1"/>
</dbReference>